<dbReference type="Proteomes" id="UP001732700">
    <property type="component" value="Chromosome 3A"/>
</dbReference>
<sequence>MGQDLGKEDLQVILIQAMCAAKSARTQLDRLLQLRRLLQLPRRLQRSPGADDAGLVQEVAAGLFHVYFWGLEYASRYVASCFMIAVEKGACLHDLNPAFTVIPQEQLYDVLLAQRLPAPPTTQAQAFARLEAALHALKLAEEHHVPCCIELLVGVRPPNVTGKPSPPFIGMAGYSDDPVVAALKHLAKNGLPNPDLLSTEASADAAATDEPPQAACSVDLDQALSYLHRACSLTSLALKHIDLSVAVFSSFFDPEELADTAETVDQFIFIPEE</sequence>
<evidence type="ECO:0000313" key="1">
    <source>
        <dbReference type="EnsemblPlants" id="AVESA.00010b.r2.3AG0411470.1.CDS"/>
    </source>
</evidence>
<evidence type="ECO:0000313" key="2">
    <source>
        <dbReference type="Proteomes" id="UP001732700"/>
    </source>
</evidence>
<organism evidence="1 2">
    <name type="scientific">Avena sativa</name>
    <name type="common">Oat</name>
    <dbReference type="NCBI Taxonomy" id="4498"/>
    <lineage>
        <taxon>Eukaryota</taxon>
        <taxon>Viridiplantae</taxon>
        <taxon>Streptophyta</taxon>
        <taxon>Embryophyta</taxon>
        <taxon>Tracheophyta</taxon>
        <taxon>Spermatophyta</taxon>
        <taxon>Magnoliopsida</taxon>
        <taxon>Liliopsida</taxon>
        <taxon>Poales</taxon>
        <taxon>Poaceae</taxon>
        <taxon>BOP clade</taxon>
        <taxon>Pooideae</taxon>
        <taxon>Poodae</taxon>
        <taxon>Poeae</taxon>
        <taxon>Poeae Chloroplast Group 1 (Aveneae type)</taxon>
        <taxon>Aveninae</taxon>
        <taxon>Avena</taxon>
    </lineage>
</organism>
<reference evidence="1" key="1">
    <citation type="submission" date="2021-05" db="EMBL/GenBank/DDBJ databases">
        <authorList>
            <person name="Scholz U."/>
            <person name="Mascher M."/>
            <person name="Fiebig A."/>
        </authorList>
    </citation>
    <scope>NUCLEOTIDE SEQUENCE [LARGE SCALE GENOMIC DNA]</scope>
</reference>
<accession>A0ACD5VBY2</accession>
<keyword evidence="2" id="KW-1185">Reference proteome</keyword>
<reference evidence="1" key="2">
    <citation type="submission" date="2025-09" db="UniProtKB">
        <authorList>
            <consortium name="EnsemblPlants"/>
        </authorList>
    </citation>
    <scope>IDENTIFICATION</scope>
</reference>
<dbReference type="EnsemblPlants" id="AVESA.00010b.r2.3AG0411470.1">
    <property type="protein sequence ID" value="AVESA.00010b.r2.3AG0411470.1.CDS"/>
    <property type="gene ID" value="AVESA.00010b.r2.3AG0411470"/>
</dbReference>
<name>A0ACD5VBY2_AVESA</name>
<protein>
    <submittedName>
        <fullName evidence="1">Uncharacterized protein</fullName>
    </submittedName>
</protein>
<proteinExistence type="predicted"/>